<dbReference type="Proteomes" id="UP001139089">
    <property type="component" value="Unassembled WGS sequence"/>
</dbReference>
<sequence length="188" mass="20429">MIKLLLTGVWVAGITLGSVYVSMRHASAPVESSEEQARLAVQEYVPGELITVPVLRDGGVQGYFLTKLSFAVDKTKLKTLPVPLKETVTNALFDILVGKQLINIEDSTSFDLANFKSVVKAGLNEQMKEEVIFEVLVEQLEYLSKADVARVANRESRKQPEPVAIVDRNGNTAHDVIPGAAEKAAAGH</sequence>
<name>A0A9X1NQG0_9HYPH</name>
<protein>
    <recommendedName>
        <fullName evidence="3">Flagellar basal body-associated FliL family protein</fullName>
    </recommendedName>
</protein>
<proteinExistence type="predicted"/>
<evidence type="ECO:0000313" key="2">
    <source>
        <dbReference type="Proteomes" id="UP001139089"/>
    </source>
</evidence>
<dbReference type="RefSeq" id="WP_231812513.1">
    <property type="nucleotide sequence ID" value="NZ_JAJOZR010000003.1"/>
</dbReference>
<evidence type="ECO:0008006" key="3">
    <source>
        <dbReference type="Google" id="ProtNLM"/>
    </source>
</evidence>
<reference evidence="1" key="1">
    <citation type="submission" date="2021-12" db="EMBL/GenBank/DDBJ databases">
        <authorList>
            <person name="Li Y."/>
        </authorList>
    </citation>
    <scope>NUCLEOTIDE SEQUENCE</scope>
    <source>
        <strain evidence="1">DKSPLA3</strain>
    </source>
</reference>
<dbReference type="AlphaFoldDB" id="A0A9X1NQG0"/>
<gene>
    <name evidence="1" type="ORF">LRX75_05210</name>
</gene>
<evidence type="ECO:0000313" key="1">
    <source>
        <dbReference type="EMBL" id="MCD7108440.1"/>
    </source>
</evidence>
<organism evidence="1 2">
    <name type="scientific">Rhizobium quercicola</name>
    <dbReference type="NCBI Taxonomy" id="2901226"/>
    <lineage>
        <taxon>Bacteria</taxon>
        <taxon>Pseudomonadati</taxon>
        <taxon>Pseudomonadota</taxon>
        <taxon>Alphaproteobacteria</taxon>
        <taxon>Hyphomicrobiales</taxon>
        <taxon>Rhizobiaceae</taxon>
        <taxon>Rhizobium/Agrobacterium group</taxon>
        <taxon>Rhizobium</taxon>
    </lineage>
</organism>
<comment type="caution">
    <text evidence="1">The sequence shown here is derived from an EMBL/GenBank/DDBJ whole genome shotgun (WGS) entry which is preliminary data.</text>
</comment>
<accession>A0A9X1NQG0</accession>
<dbReference type="EMBL" id="JAJOZR010000003">
    <property type="protein sequence ID" value="MCD7108440.1"/>
    <property type="molecule type" value="Genomic_DNA"/>
</dbReference>
<keyword evidence="2" id="KW-1185">Reference proteome</keyword>